<dbReference type="AlphaFoldDB" id="A0A5S3PV30"/>
<keyword evidence="3" id="KW-0378">Hydrolase</keyword>
<evidence type="ECO:0000259" key="2">
    <source>
        <dbReference type="Pfam" id="PF00144"/>
    </source>
</evidence>
<comment type="caution">
    <text evidence="3">The sequence shown here is derived from an EMBL/GenBank/DDBJ whole genome shotgun (WGS) entry which is preliminary data.</text>
</comment>
<dbReference type="PANTHER" id="PTHR43283:SF14">
    <property type="entry name" value="BLL8153 PROTEIN"/>
    <property type="match status" value="1"/>
</dbReference>
<evidence type="ECO:0000313" key="3">
    <source>
        <dbReference type="EMBL" id="TMM56798.1"/>
    </source>
</evidence>
<keyword evidence="1" id="KW-0472">Membrane</keyword>
<feature type="transmembrane region" description="Helical" evidence="1">
    <location>
        <begin position="7"/>
        <end position="24"/>
    </location>
</feature>
<evidence type="ECO:0000313" key="4">
    <source>
        <dbReference type="Proteomes" id="UP000310314"/>
    </source>
</evidence>
<keyword evidence="1" id="KW-0812">Transmembrane</keyword>
<dbReference type="Proteomes" id="UP000310314">
    <property type="component" value="Unassembled WGS sequence"/>
</dbReference>
<keyword evidence="4" id="KW-1185">Reference proteome</keyword>
<dbReference type="InterPro" id="IPR050789">
    <property type="entry name" value="Diverse_Enzym_Activities"/>
</dbReference>
<sequence length="404" mass="45604">MKKSIKISIAVVGVIIIILIINRNKIARLQFAMNMFSGKEQVERFRAIEDYFPTREIMPSGNPVSILKKNLIDLPETYIFNGKSHKTEDLIQETDITGLMVLKNDTILFEKYYQENTPEDHTIGWSVTKSIVSALVGIALKEGHIKGVNDSVNQYLPELKGSAYEHVTIKNLLQMSSGVSWNEDYSDSDSDINRFGRTLALGRSFESFVKTLKYDKPQGTFNRYNSSDTQVLGMIVSRATGTTVSNYLEKKLWQPLGMERKGYWVIDNQGNEFAAAGLSASLVDYAKFGLLFLHEGNWNGKQLIPKKWVSQSITPDAPHLLPGENENSNNDFGYGFQWWVFEGGEGEYAAMGIYNQLIYINPKRNIIIVKSAANNNYGITNDESSFREKESIAFLRAIVKSIDN</sequence>
<dbReference type="PANTHER" id="PTHR43283">
    <property type="entry name" value="BETA-LACTAMASE-RELATED"/>
    <property type="match status" value="1"/>
</dbReference>
<dbReference type="GO" id="GO:0016787">
    <property type="term" value="F:hydrolase activity"/>
    <property type="evidence" value="ECO:0007669"/>
    <property type="project" value="UniProtKB-KW"/>
</dbReference>
<dbReference type="Pfam" id="PF00144">
    <property type="entry name" value="Beta-lactamase"/>
    <property type="match status" value="1"/>
</dbReference>
<organism evidence="3 4">
    <name type="scientific">Maribacter algarum</name>
    <name type="common">ex Zhang et al. 2020</name>
    <dbReference type="NCBI Taxonomy" id="2578118"/>
    <lineage>
        <taxon>Bacteria</taxon>
        <taxon>Pseudomonadati</taxon>
        <taxon>Bacteroidota</taxon>
        <taxon>Flavobacteriia</taxon>
        <taxon>Flavobacteriales</taxon>
        <taxon>Flavobacteriaceae</taxon>
        <taxon>Maribacter</taxon>
    </lineage>
</organism>
<keyword evidence="1" id="KW-1133">Transmembrane helix</keyword>
<proteinExistence type="predicted"/>
<protein>
    <submittedName>
        <fullName evidence="3">Serine hydrolase</fullName>
    </submittedName>
</protein>
<dbReference type="SUPFAM" id="SSF56601">
    <property type="entry name" value="beta-lactamase/transpeptidase-like"/>
    <property type="match status" value="1"/>
</dbReference>
<reference evidence="3 4" key="1">
    <citation type="submission" date="2019-05" db="EMBL/GenBank/DDBJ databases">
        <authorList>
            <person name="Zhang J.-Y."/>
            <person name="Feg X."/>
            <person name="Du Z.-J."/>
        </authorList>
    </citation>
    <scope>NUCLEOTIDE SEQUENCE [LARGE SCALE GENOMIC DNA]</scope>
    <source>
        <strain evidence="3 4">RZ26</strain>
    </source>
</reference>
<dbReference type="Gene3D" id="3.40.710.10">
    <property type="entry name" value="DD-peptidase/beta-lactamase superfamily"/>
    <property type="match status" value="1"/>
</dbReference>
<dbReference type="InterPro" id="IPR001466">
    <property type="entry name" value="Beta-lactam-related"/>
</dbReference>
<accession>A0A5S3PV30</accession>
<feature type="domain" description="Beta-lactamase-related" evidence="2">
    <location>
        <begin position="99"/>
        <end position="370"/>
    </location>
</feature>
<evidence type="ECO:0000256" key="1">
    <source>
        <dbReference type="SAM" id="Phobius"/>
    </source>
</evidence>
<dbReference type="OrthoDB" id="9773047at2"/>
<name>A0A5S3PV30_9FLAO</name>
<gene>
    <name evidence="3" type="ORF">FEE95_09865</name>
</gene>
<dbReference type="RefSeq" id="WP_138657782.1">
    <property type="nucleotide sequence ID" value="NZ_VATY01000002.1"/>
</dbReference>
<dbReference type="EMBL" id="VATY01000002">
    <property type="protein sequence ID" value="TMM56798.1"/>
    <property type="molecule type" value="Genomic_DNA"/>
</dbReference>
<dbReference type="InterPro" id="IPR012338">
    <property type="entry name" value="Beta-lactam/transpept-like"/>
</dbReference>